<evidence type="ECO:0000256" key="4">
    <source>
        <dbReference type="ARBA" id="ARBA00022964"/>
    </source>
</evidence>
<keyword evidence="6" id="KW-0408">Iron</keyword>
<dbReference type="GO" id="GO:0016705">
    <property type="term" value="F:oxidoreductase activity, acting on paired donors, with incorporation or reduction of molecular oxygen"/>
    <property type="evidence" value="ECO:0007669"/>
    <property type="project" value="UniProtKB-ARBA"/>
</dbReference>
<name>A0A5J5HYF8_9BACI</name>
<dbReference type="InterPro" id="IPR015879">
    <property type="entry name" value="Ring_hydroxy_dOase_asu_C_dom"/>
</dbReference>
<evidence type="ECO:0000256" key="7">
    <source>
        <dbReference type="ARBA" id="ARBA00023014"/>
    </source>
</evidence>
<dbReference type="Proteomes" id="UP000326671">
    <property type="component" value="Unassembled WGS sequence"/>
</dbReference>
<dbReference type="CDD" id="cd03469">
    <property type="entry name" value="Rieske_RO_Alpha_N"/>
    <property type="match status" value="1"/>
</dbReference>
<keyword evidence="8" id="KW-0520">NAD</keyword>
<dbReference type="GO" id="GO:0051213">
    <property type="term" value="F:dioxygenase activity"/>
    <property type="evidence" value="ECO:0007669"/>
    <property type="project" value="UniProtKB-KW"/>
</dbReference>
<evidence type="ECO:0000256" key="5">
    <source>
        <dbReference type="ARBA" id="ARBA00023002"/>
    </source>
</evidence>
<evidence type="ECO:0000256" key="6">
    <source>
        <dbReference type="ARBA" id="ARBA00023004"/>
    </source>
</evidence>
<keyword evidence="11" id="KW-1185">Reference proteome</keyword>
<dbReference type="Gene3D" id="2.102.10.10">
    <property type="entry name" value="Rieske [2Fe-2S] iron-sulphur domain"/>
    <property type="match status" value="1"/>
</dbReference>
<dbReference type="PRINTS" id="PR00090">
    <property type="entry name" value="RNGDIOXGNASE"/>
</dbReference>
<dbReference type="InterPro" id="IPR001663">
    <property type="entry name" value="Rng_hydr_dOase-A"/>
</dbReference>
<accession>A0A5J5HYF8</accession>
<dbReference type="OrthoDB" id="9800776at2"/>
<dbReference type="AlphaFoldDB" id="A0A5J5HYF8"/>
<comment type="caution">
    <text evidence="10">The sequence shown here is derived from an EMBL/GenBank/DDBJ whole genome shotgun (WGS) entry which is preliminary data.</text>
</comment>
<keyword evidence="2" id="KW-0001">2Fe-2S</keyword>
<dbReference type="InterPro" id="IPR015881">
    <property type="entry name" value="ARHD_Rieske_2Fe_2S"/>
</dbReference>
<gene>
    <name evidence="10" type="ORF">F4V44_06610</name>
</gene>
<keyword evidence="3" id="KW-0479">Metal-binding</keyword>
<protein>
    <submittedName>
        <fullName evidence="10">Rieske 2Fe-2S domain-containing protein</fullName>
    </submittedName>
</protein>
<feature type="domain" description="Rieske" evidence="9">
    <location>
        <begin position="38"/>
        <end position="146"/>
    </location>
</feature>
<dbReference type="RefSeq" id="WP_150439213.1">
    <property type="nucleotide sequence ID" value="NZ_VYKL01000014.1"/>
</dbReference>
<evidence type="ECO:0000313" key="10">
    <source>
        <dbReference type="EMBL" id="KAA9026985.1"/>
    </source>
</evidence>
<evidence type="ECO:0000256" key="3">
    <source>
        <dbReference type="ARBA" id="ARBA00022723"/>
    </source>
</evidence>
<keyword evidence="7" id="KW-0411">Iron-sulfur</keyword>
<comment type="similarity">
    <text evidence="1">Belongs to the bacterial ring-hydroxylating dioxygenase alpha subunit family.</text>
</comment>
<sequence>MYNWEHLVQKDRVHRSVYTDPQLFEEEMVQIYGRSTWVYLAHESEIPKVNDYKTGYLGKRPIIITRDQKGKIRALFNRCTHRGSTLCRMEKGNSKQFACPYHGWNFKNDGSFIGAPWPKAYGDQLHSPEFNLMQVRVETYKGLIFGTLNENGPSLDEYLGNAKELIDQWMNHNGGPERLRVNSNAHRKLMSCNWKFVYDNAADGYHVTFSHRSLLGINERYKEEGIEDKDMVYFTQKPDDGPMYVQYLGNGHIFLDQRPAHRGGDGSMWDQQRPQPGREVFEEQMIDKYGEKAYRYLDQAVGSQMNLTIFPNLLFVGNQIQVIEPIAVDKTQITWYATTINGYPDEINTMRMRTQEDFPAFGEPDDVTNWSEGQRGLSIPEAEWVFFNRGLTLTETHHEDANGVITAPVTDELPMRGYFNEWKRLMSQAESTATNYQSIK</sequence>
<organism evidence="10 11">
    <name type="scientific">Niallia endozanthoxylica</name>
    <dbReference type="NCBI Taxonomy" id="2036016"/>
    <lineage>
        <taxon>Bacteria</taxon>
        <taxon>Bacillati</taxon>
        <taxon>Bacillota</taxon>
        <taxon>Bacilli</taxon>
        <taxon>Bacillales</taxon>
        <taxon>Bacillaceae</taxon>
        <taxon>Niallia</taxon>
    </lineage>
</organism>
<dbReference type="SUPFAM" id="SSF55961">
    <property type="entry name" value="Bet v1-like"/>
    <property type="match status" value="1"/>
</dbReference>
<dbReference type="PANTHER" id="PTHR43756:SF1">
    <property type="entry name" value="3-PHENYLPROPIONATE_CINNAMIC ACID DIOXYGENASE SUBUNIT ALPHA"/>
    <property type="match status" value="1"/>
</dbReference>
<dbReference type="Gene3D" id="3.90.380.10">
    <property type="entry name" value="Naphthalene 1,2-dioxygenase Alpha Subunit, Chain A, domain 1"/>
    <property type="match status" value="1"/>
</dbReference>
<dbReference type="GO" id="GO:0051537">
    <property type="term" value="F:2 iron, 2 sulfur cluster binding"/>
    <property type="evidence" value="ECO:0007669"/>
    <property type="project" value="UniProtKB-KW"/>
</dbReference>
<dbReference type="InterPro" id="IPR017941">
    <property type="entry name" value="Rieske_2Fe-2S"/>
</dbReference>
<dbReference type="GO" id="GO:0004497">
    <property type="term" value="F:monooxygenase activity"/>
    <property type="evidence" value="ECO:0007669"/>
    <property type="project" value="UniProtKB-ARBA"/>
</dbReference>
<dbReference type="EMBL" id="VYKL01000014">
    <property type="protein sequence ID" value="KAA9026985.1"/>
    <property type="molecule type" value="Genomic_DNA"/>
</dbReference>
<dbReference type="PROSITE" id="PS51296">
    <property type="entry name" value="RIESKE"/>
    <property type="match status" value="1"/>
</dbReference>
<dbReference type="InterPro" id="IPR036922">
    <property type="entry name" value="Rieske_2Fe-2S_sf"/>
</dbReference>
<evidence type="ECO:0000259" key="9">
    <source>
        <dbReference type="PROSITE" id="PS51296"/>
    </source>
</evidence>
<dbReference type="PROSITE" id="PS00570">
    <property type="entry name" value="RING_HYDROXYL_ALPHA"/>
    <property type="match status" value="1"/>
</dbReference>
<proteinExistence type="inferred from homology"/>
<reference evidence="10 11" key="1">
    <citation type="submission" date="2019-09" db="EMBL/GenBank/DDBJ databases">
        <title>Whole genome sequences of isolates from the Mars Exploration Rovers.</title>
        <authorList>
            <person name="Seuylemezian A."/>
            <person name="Vaishampayan P."/>
        </authorList>
    </citation>
    <scope>NUCLEOTIDE SEQUENCE [LARGE SCALE GENOMIC DNA]</scope>
    <source>
        <strain evidence="10 11">MER_TA_151</strain>
    </source>
</reference>
<evidence type="ECO:0000256" key="1">
    <source>
        <dbReference type="ARBA" id="ARBA00008751"/>
    </source>
</evidence>
<dbReference type="CDD" id="cd08879">
    <property type="entry name" value="RHO_alpha_C_AntDO-like"/>
    <property type="match status" value="1"/>
</dbReference>
<keyword evidence="4" id="KW-0223">Dioxygenase</keyword>
<dbReference type="PANTHER" id="PTHR43756">
    <property type="entry name" value="CHOLINE MONOOXYGENASE, CHLOROPLASTIC"/>
    <property type="match status" value="1"/>
</dbReference>
<dbReference type="Pfam" id="PF00848">
    <property type="entry name" value="Ring_hydroxyl_A"/>
    <property type="match status" value="1"/>
</dbReference>
<keyword evidence="5" id="KW-0560">Oxidoreductase</keyword>
<evidence type="ECO:0000256" key="2">
    <source>
        <dbReference type="ARBA" id="ARBA00022714"/>
    </source>
</evidence>
<evidence type="ECO:0000313" key="11">
    <source>
        <dbReference type="Proteomes" id="UP000326671"/>
    </source>
</evidence>
<dbReference type="SUPFAM" id="SSF50022">
    <property type="entry name" value="ISP domain"/>
    <property type="match status" value="1"/>
</dbReference>
<evidence type="ECO:0000256" key="8">
    <source>
        <dbReference type="ARBA" id="ARBA00023027"/>
    </source>
</evidence>
<dbReference type="GO" id="GO:0005506">
    <property type="term" value="F:iron ion binding"/>
    <property type="evidence" value="ECO:0007669"/>
    <property type="project" value="InterPro"/>
</dbReference>
<dbReference type="Pfam" id="PF00355">
    <property type="entry name" value="Rieske"/>
    <property type="match status" value="1"/>
</dbReference>